<dbReference type="EMBL" id="CP031229">
    <property type="protein sequence ID" value="AXH96423.1"/>
    <property type="molecule type" value="Genomic_DNA"/>
</dbReference>
<feature type="transmembrane region" description="Helical" evidence="8">
    <location>
        <begin position="237"/>
        <end position="259"/>
    </location>
</feature>
<gene>
    <name evidence="9" type="ORF">DV701_10100</name>
</gene>
<comment type="subcellular location">
    <subcellularLocation>
        <location evidence="1">Cell membrane</location>
        <topology evidence="1">Multi-pass membrane protein</topology>
    </subcellularLocation>
</comment>
<proteinExistence type="inferred from homology"/>
<keyword evidence="6 8" id="KW-1133">Transmembrane helix</keyword>
<dbReference type="PANTHER" id="PTHR30047">
    <property type="entry name" value="HIGH-AFFINITY CHOLINE TRANSPORT PROTEIN-RELATED"/>
    <property type="match status" value="1"/>
</dbReference>
<evidence type="ECO:0000256" key="3">
    <source>
        <dbReference type="ARBA" id="ARBA00022448"/>
    </source>
</evidence>
<organism evidence="9 10">
    <name type="scientific">Ornithinimicrobium avium</name>
    <dbReference type="NCBI Taxonomy" id="2283195"/>
    <lineage>
        <taxon>Bacteria</taxon>
        <taxon>Bacillati</taxon>
        <taxon>Actinomycetota</taxon>
        <taxon>Actinomycetes</taxon>
        <taxon>Micrococcales</taxon>
        <taxon>Ornithinimicrobiaceae</taxon>
        <taxon>Ornithinimicrobium</taxon>
    </lineage>
</organism>
<feature type="transmembrane region" description="Helical" evidence="8">
    <location>
        <begin position="149"/>
        <end position="171"/>
    </location>
</feature>
<feature type="transmembrane region" description="Helical" evidence="8">
    <location>
        <begin position="271"/>
        <end position="295"/>
    </location>
</feature>
<keyword evidence="4" id="KW-1003">Cell membrane</keyword>
<accession>A0A345NN15</accession>
<evidence type="ECO:0000313" key="10">
    <source>
        <dbReference type="Proteomes" id="UP000253790"/>
    </source>
</evidence>
<evidence type="ECO:0000256" key="5">
    <source>
        <dbReference type="ARBA" id="ARBA00022692"/>
    </source>
</evidence>
<reference evidence="9 10" key="1">
    <citation type="submission" date="2018-07" db="EMBL/GenBank/DDBJ databases">
        <title>Complete genome sequencing of Ornithinimicrobium sp. AMA3305.</title>
        <authorList>
            <person name="Bae J.-W."/>
        </authorList>
    </citation>
    <scope>NUCLEOTIDE SEQUENCE [LARGE SCALE GENOMIC DNA]</scope>
    <source>
        <strain evidence="9 10">AMA3305</strain>
    </source>
</reference>
<feature type="transmembrane region" description="Helical" evidence="8">
    <location>
        <begin position="325"/>
        <end position="344"/>
    </location>
</feature>
<evidence type="ECO:0000256" key="6">
    <source>
        <dbReference type="ARBA" id="ARBA00022989"/>
    </source>
</evidence>
<name>A0A345NN15_9MICO</name>
<keyword evidence="10" id="KW-1185">Reference proteome</keyword>
<evidence type="ECO:0000256" key="2">
    <source>
        <dbReference type="ARBA" id="ARBA00005658"/>
    </source>
</evidence>
<feature type="transmembrane region" description="Helical" evidence="8">
    <location>
        <begin position="458"/>
        <end position="477"/>
    </location>
</feature>
<dbReference type="InterPro" id="IPR000060">
    <property type="entry name" value="BCCT_transptr"/>
</dbReference>
<feature type="transmembrane region" description="Helical" evidence="8">
    <location>
        <begin position="61"/>
        <end position="81"/>
    </location>
</feature>
<feature type="transmembrane region" description="Helical" evidence="8">
    <location>
        <begin position="102"/>
        <end position="121"/>
    </location>
</feature>
<dbReference type="NCBIfam" id="TIGR00842">
    <property type="entry name" value="bcct"/>
    <property type="match status" value="1"/>
</dbReference>
<feature type="transmembrane region" description="Helical" evidence="8">
    <location>
        <begin position="412"/>
        <end position="437"/>
    </location>
</feature>
<dbReference type="KEGG" id="orn:DV701_10100"/>
<dbReference type="PANTHER" id="PTHR30047:SF7">
    <property type="entry name" value="HIGH-AFFINITY CHOLINE TRANSPORT PROTEIN"/>
    <property type="match status" value="1"/>
</dbReference>
<evidence type="ECO:0000256" key="7">
    <source>
        <dbReference type="ARBA" id="ARBA00023136"/>
    </source>
</evidence>
<evidence type="ECO:0000256" key="8">
    <source>
        <dbReference type="SAM" id="Phobius"/>
    </source>
</evidence>
<dbReference type="Pfam" id="PF02028">
    <property type="entry name" value="BCCT"/>
    <property type="match status" value="1"/>
</dbReference>
<dbReference type="Proteomes" id="UP000253790">
    <property type="component" value="Chromosome"/>
</dbReference>
<dbReference type="OrthoDB" id="9775735at2"/>
<keyword evidence="5 8" id="KW-0812">Transmembrane</keyword>
<feature type="transmembrane region" description="Helical" evidence="8">
    <location>
        <begin position="356"/>
        <end position="374"/>
    </location>
</feature>
<dbReference type="RefSeq" id="WP_114928188.1">
    <property type="nucleotide sequence ID" value="NZ_CP031229.1"/>
</dbReference>
<comment type="similarity">
    <text evidence="2">Belongs to the BCCT transporter (TC 2.A.15) family.</text>
</comment>
<dbReference type="GO" id="GO:0005886">
    <property type="term" value="C:plasma membrane"/>
    <property type="evidence" value="ECO:0007669"/>
    <property type="project" value="UniProtKB-SubCell"/>
</dbReference>
<feature type="transmembrane region" description="Helical" evidence="8">
    <location>
        <begin position="483"/>
        <end position="502"/>
    </location>
</feature>
<evidence type="ECO:0000256" key="1">
    <source>
        <dbReference type="ARBA" id="ARBA00004651"/>
    </source>
</evidence>
<dbReference type="GO" id="GO:0022857">
    <property type="term" value="F:transmembrane transporter activity"/>
    <property type="evidence" value="ECO:0007669"/>
    <property type="project" value="InterPro"/>
</dbReference>
<keyword evidence="3" id="KW-0813">Transport</keyword>
<protein>
    <submittedName>
        <fullName evidence="9">High-affinity choline transporter BetT</fullName>
    </submittedName>
</protein>
<feature type="transmembrane region" description="Helical" evidence="8">
    <location>
        <begin position="22"/>
        <end position="41"/>
    </location>
</feature>
<dbReference type="PROSITE" id="PS01303">
    <property type="entry name" value="BCCT"/>
    <property type="match status" value="1"/>
</dbReference>
<keyword evidence="7 8" id="KW-0472">Membrane</keyword>
<evidence type="ECO:0000313" key="9">
    <source>
        <dbReference type="EMBL" id="AXH96423.1"/>
    </source>
</evidence>
<dbReference type="NCBIfam" id="NF007399">
    <property type="entry name" value="PRK09928.1"/>
    <property type="match status" value="1"/>
</dbReference>
<sequence length="681" mass="73427">MSTNSAPGLDLDPPPSQATTKWTVLVVSLVFILVVAVWALVAPEQSATILGSVVAWASNWFGWFYIALATAILLFVIIIGVRYRDVRLGKDDDRPEYSLFSWSAMLFAAGIGTDLMFFAVAEPASQYLFPPQGDPETLDAARESTVWAIFHYGITGWGMYALMGLALGFYVHRLGLPLAIRSTLYPLIGRRIKGPVGDAVDIATVLGTIFGVATTLGIGVVMLNVGLGILFGTPQGLPAQTVLVILAVGAATVSAVTGVDRGIRILSQLNVLLAIFLAAWVLVTGQTAFLLRALVMNVGDFVSMFPGMTMDTMAFDYPADWMSGWTLFFWAWWIAWASFVGLFLARISKGRTIGQFVLGTLTIPFSYIVMWISIFGNSAVQQIRQGDAAFGETAVNVPEEGFYALLQQYPGAFFLVGLSTFVGLLFYVTSADSGALVMANLSSNLPGGNVDAHPALRIVWAVATGVLTIGMLVVDGIPALQSATIIMGLPFAFVIIAVMIGLPKALAQDRARSLAAPTRRMPELPGRPTPGLWRRRVARAFGTVTVKQANSHLEQVVLPALEAVRAELAAQDVDTEIVVDELRPSGAVRRTAELVVHHEGEDFRYPVRVRRQLAPSFGARVIEAGDETTTLDVDLPTGGSYDIMAYDEDQVCTSVLDHYERWVAGRADLAPPPQRVADPAG</sequence>
<dbReference type="InterPro" id="IPR018093">
    <property type="entry name" value="BCCT_CS"/>
</dbReference>
<dbReference type="AlphaFoldDB" id="A0A345NN15"/>
<evidence type="ECO:0000256" key="4">
    <source>
        <dbReference type="ARBA" id="ARBA00022475"/>
    </source>
</evidence>
<feature type="transmembrane region" description="Helical" evidence="8">
    <location>
        <begin position="200"/>
        <end position="231"/>
    </location>
</feature>